<dbReference type="RefSeq" id="WP_246267970.1">
    <property type="nucleotide sequence ID" value="NZ_BAAAHL010000022.1"/>
</dbReference>
<dbReference type="Gene3D" id="3.40.50.150">
    <property type="entry name" value="Vaccinia Virus protein VP39"/>
    <property type="match status" value="1"/>
</dbReference>
<sequence length="276" mass="30088">MGTGEGDYMKRQNVFDHDCPNASRIYDHLLGGSDNHAPDRVAAEELLKVAPDAADVAVGNRAFLKRAVNYLAERGIRQFLDIGSGLPTRENTHQMAQAAAPGARVVYVDNDPIVFAHIQAILSDGNTVATSGDMRATEKILADPRLNEMINFDGPVGVILTSVLHYVSDADDPHDIVGRIMRAMPPGSYLVLSHSKHGDVANQEDEERILEIYNRTNKPLYPRDRAQIIQFFDGLDILHPGVVPVQDWHPNGDVPGASAPDYVPGHILGGVAVKLH</sequence>
<proteinExistence type="predicted"/>
<dbReference type="EMBL" id="BLAE01000003">
    <property type="protein sequence ID" value="GES06440.1"/>
    <property type="molecule type" value="Genomic_DNA"/>
</dbReference>
<name>A0A5M3WDW2_9ACTN</name>
<gene>
    <name evidence="1" type="ORF">Amac_000350</name>
</gene>
<dbReference type="AlphaFoldDB" id="A0A5M3WDW2"/>
<dbReference type="InterPro" id="IPR029063">
    <property type="entry name" value="SAM-dependent_MTases_sf"/>
</dbReference>
<accession>A0A5M3WDW2</accession>
<evidence type="ECO:0000313" key="1">
    <source>
        <dbReference type="EMBL" id="GES06440.1"/>
    </source>
</evidence>
<evidence type="ECO:0000313" key="2">
    <source>
        <dbReference type="Proteomes" id="UP000331127"/>
    </source>
</evidence>
<comment type="caution">
    <text evidence="1">The sequence shown here is derived from an EMBL/GenBank/DDBJ whole genome shotgun (WGS) entry which is preliminary data.</text>
</comment>
<dbReference type="Pfam" id="PF04672">
    <property type="entry name" value="Methyltransf_19"/>
    <property type="match status" value="1"/>
</dbReference>
<dbReference type="Proteomes" id="UP000331127">
    <property type="component" value="Unassembled WGS sequence"/>
</dbReference>
<dbReference type="PIRSF" id="PIRSF017393">
    <property type="entry name" value="MTase_SAV2177"/>
    <property type="match status" value="1"/>
</dbReference>
<dbReference type="SUPFAM" id="SSF53335">
    <property type="entry name" value="S-adenosyl-L-methionine-dependent methyltransferases"/>
    <property type="match status" value="1"/>
</dbReference>
<evidence type="ECO:0008006" key="3">
    <source>
        <dbReference type="Google" id="ProtNLM"/>
    </source>
</evidence>
<dbReference type="InterPro" id="IPR006764">
    <property type="entry name" value="SAM_dep_MeTrfase_SAV2177_type"/>
</dbReference>
<organism evidence="1 2">
    <name type="scientific">Acrocarpospora macrocephala</name>
    <dbReference type="NCBI Taxonomy" id="150177"/>
    <lineage>
        <taxon>Bacteria</taxon>
        <taxon>Bacillati</taxon>
        <taxon>Actinomycetota</taxon>
        <taxon>Actinomycetes</taxon>
        <taxon>Streptosporangiales</taxon>
        <taxon>Streptosporangiaceae</taxon>
        <taxon>Acrocarpospora</taxon>
    </lineage>
</organism>
<keyword evidence="2" id="KW-1185">Reference proteome</keyword>
<dbReference type="CDD" id="cd02440">
    <property type="entry name" value="AdoMet_MTases"/>
    <property type="match status" value="1"/>
</dbReference>
<protein>
    <recommendedName>
        <fullName evidence="3">SAM-dependent methyltransferase</fullName>
    </recommendedName>
</protein>
<reference evidence="1 2" key="1">
    <citation type="submission" date="2019-10" db="EMBL/GenBank/DDBJ databases">
        <title>Whole genome shotgun sequence of Acrocarpospora macrocephala NBRC 16266.</title>
        <authorList>
            <person name="Ichikawa N."/>
            <person name="Kimura A."/>
            <person name="Kitahashi Y."/>
            <person name="Komaki H."/>
            <person name="Oguchi A."/>
        </authorList>
    </citation>
    <scope>NUCLEOTIDE SEQUENCE [LARGE SCALE GENOMIC DNA]</scope>
    <source>
        <strain evidence="1 2">NBRC 16266</strain>
    </source>
</reference>